<dbReference type="EMBL" id="RBNJ01024411">
    <property type="protein sequence ID" value="RUS16304.1"/>
    <property type="molecule type" value="Genomic_DNA"/>
</dbReference>
<dbReference type="Proteomes" id="UP000274822">
    <property type="component" value="Unassembled WGS sequence"/>
</dbReference>
<accession>A0A433PFJ3</accession>
<evidence type="ECO:0000313" key="1">
    <source>
        <dbReference type="EMBL" id="RUS16304.1"/>
    </source>
</evidence>
<organism evidence="1 2">
    <name type="scientific">Jimgerdemannia flammicorona</name>
    <dbReference type="NCBI Taxonomy" id="994334"/>
    <lineage>
        <taxon>Eukaryota</taxon>
        <taxon>Fungi</taxon>
        <taxon>Fungi incertae sedis</taxon>
        <taxon>Mucoromycota</taxon>
        <taxon>Mucoromycotina</taxon>
        <taxon>Endogonomycetes</taxon>
        <taxon>Endogonales</taxon>
        <taxon>Endogonaceae</taxon>
        <taxon>Jimgerdemannia</taxon>
    </lineage>
</organism>
<gene>
    <name evidence="1" type="ORF">BC938DRAFT_476623</name>
</gene>
<proteinExistence type="predicted"/>
<protein>
    <submittedName>
        <fullName evidence="1">Uncharacterized protein</fullName>
    </submittedName>
</protein>
<reference evidence="1 2" key="1">
    <citation type="journal article" date="2018" name="New Phytol.">
        <title>Phylogenomics of Endogonaceae and evolution of mycorrhizas within Mucoromycota.</title>
        <authorList>
            <person name="Chang Y."/>
            <person name="Desiro A."/>
            <person name="Na H."/>
            <person name="Sandor L."/>
            <person name="Lipzen A."/>
            <person name="Clum A."/>
            <person name="Barry K."/>
            <person name="Grigoriev I.V."/>
            <person name="Martin F.M."/>
            <person name="Stajich J.E."/>
            <person name="Smith M.E."/>
            <person name="Bonito G."/>
            <person name="Spatafora J.W."/>
        </authorList>
    </citation>
    <scope>NUCLEOTIDE SEQUENCE [LARGE SCALE GENOMIC DNA]</scope>
    <source>
        <strain evidence="1 2">AD002</strain>
    </source>
</reference>
<name>A0A433PFJ3_9FUNG</name>
<dbReference type="AlphaFoldDB" id="A0A433PFJ3"/>
<comment type="caution">
    <text evidence="1">The sequence shown here is derived from an EMBL/GenBank/DDBJ whole genome shotgun (WGS) entry which is preliminary data.</text>
</comment>
<keyword evidence="2" id="KW-1185">Reference proteome</keyword>
<evidence type="ECO:0000313" key="2">
    <source>
        <dbReference type="Proteomes" id="UP000274822"/>
    </source>
</evidence>
<sequence length="88" mass="9710">MMFLKNRSEAGESLLVFIIFSHTHASSQTKLSNLTLAFSLSSEPCMPNDAAPLSYSRSAISCRRATTESRASRAITRCRGRLIARSRS</sequence>